<evidence type="ECO:0000313" key="2">
    <source>
        <dbReference type="Proteomes" id="UP000294743"/>
    </source>
</evidence>
<name>A0A4R7ZPT7_9FIRM</name>
<proteinExistence type="predicted"/>
<protein>
    <submittedName>
        <fullName evidence="1">Uncharacterized protein</fullName>
    </submittedName>
</protein>
<sequence length="392" mass="47440">MNTLNYSYLLESALTNKKYSQLDLFKSLDVISDGKKSNVYLRCEPIHEESFDGYFEDKTENSFFIYKFNGGLLTFKNQYKEFIDNYKQKNKKAVYATQLKMLYPRSMKTVKERKQFIYEFMHNIVNSNTKEINDKGKLVNKTTHVPYVVENIENEYAQTTYALITVIDRVYLGNYKHKRYRQTQYIDSRTKKFAKDTCPEEYKELSYKAGDFMLDKKGRKIKNDVLFGKRERFFAYPKNGWLNFINRLKRCVIAAFWKLRSNGFTEGKVLRKSQNLRHYPKVIRRRIGAINHAKIIVQYTINYLLKWEYEMNLVRKDKDWKLEKLNSTVAYQQLEKIFEHYKARFKNQYFHDKDGKKRYIQYYKQRVNDLENNIEILIRMFFEEIENVQLTL</sequence>
<organism evidence="1 2">
    <name type="scientific">Breznakia blatticola</name>
    <dbReference type="NCBI Taxonomy" id="1754012"/>
    <lineage>
        <taxon>Bacteria</taxon>
        <taxon>Bacillati</taxon>
        <taxon>Bacillota</taxon>
        <taxon>Erysipelotrichia</taxon>
        <taxon>Erysipelotrichales</taxon>
        <taxon>Erysipelotrichaceae</taxon>
        <taxon>Breznakia</taxon>
    </lineage>
</organism>
<dbReference type="Proteomes" id="UP000294743">
    <property type="component" value="Unassembled WGS sequence"/>
</dbReference>
<keyword evidence="2" id="KW-1185">Reference proteome</keyword>
<comment type="caution">
    <text evidence="1">The sequence shown here is derived from an EMBL/GenBank/DDBJ whole genome shotgun (WGS) entry which is preliminary data.</text>
</comment>
<dbReference type="RefSeq" id="WP_134169444.1">
    <property type="nucleotide sequence ID" value="NZ_SODD01000016.1"/>
</dbReference>
<evidence type="ECO:0000313" key="1">
    <source>
        <dbReference type="EMBL" id="TDW19939.1"/>
    </source>
</evidence>
<dbReference type="EMBL" id="SODD01000016">
    <property type="protein sequence ID" value="TDW19939.1"/>
    <property type="molecule type" value="Genomic_DNA"/>
</dbReference>
<dbReference type="AlphaFoldDB" id="A0A4R7ZPT7"/>
<gene>
    <name evidence="1" type="ORF">EDD63_11641</name>
</gene>
<accession>A0A4R7ZPT7</accession>
<reference evidence="1 2" key="1">
    <citation type="submission" date="2019-03" db="EMBL/GenBank/DDBJ databases">
        <title>Genomic Encyclopedia of Type Strains, Phase IV (KMG-IV): sequencing the most valuable type-strain genomes for metagenomic binning, comparative biology and taxonomic classification.</title>
        <authorList>
            <person name="Goeker M."/>
        </authorList>
    </citation>
    <scope>NUCLEOTIDE SEQUENCE [LARGE SCALE GENOMIC DNA]</scope>
    <source>
        <strain evidence="1 2">DSM 28867</strain>
    </source>
</reference>